<evidence type="ECO:0000313" key="1">
    <source>
        <dbReference type="EMBL" id="KAL2842531.1"/>
    </source>
</evidence>
<dbReference type="InterPro" id="IPR052761">
    <property type="entry name" value="Fungal_Detox/Toxin_TFs"/>
</dbReference>
<gene>
    <name evidence="1" type="ORF">BJY01DRAFT_249017</name>
</gene>
<name>A0ABR4JRR8_9EURO</name>
<dbReference type="EMBL" id="JBFXLU010000098">
    <property type="protein sequence ID" value="KAL2842531.1"/>
    <property type="molecule type" value="Genomic_DNA"/>
</dbReference>
<dbReference type="PANTHER" id="PTHR47425">
    <property type="entry name" value="FARB-RELATED"/>
    <property type="match status" value="1"/>
</dbReference>
<evidence type="ECO:0008006" key="3">
    <source>
        <dbReference type="Google" id="ProtNLM"/>
    </source>
</evidence>
<evidence type="ECO:0000313" key="2">
    <source>
        <dbReference type="Proteomes" id="UP001610446"/>
    </source>
</evidence>
<dbReference type="PANTHER" id="PTHR47425:SF3">
    <property type="entry name" value="ZN(II)2CYS6 TRANSCRIPTION FACTOR (EUROFUNG)"/>
    <property type="match status" value="1"/>
</dbReference>
<reference evidence="1 2" key="1">
    <citation type="submission" date="2024-07" db="EMBL/GenBank/DDBJ databases">
        <title>Section-level genome sequencing and comparative genomics of Aspergillus sections Usti and Cavernicolus.</title>
        <authorList>
            <consortium name="Lawrence Berkeley National Laboratory"/>
            <person name="Nybo J.L."/>
            <person name="Vesth T.C."/>
            <person name="Theobald S."/>
            <person name="Frisvad J.C."/>
            <person name="Larsen T.O."/>
            <person name="Kjaerboelling I."/>
            <person name="Rothschild-Mancinelli K."/>
            <person name="Lyhne E.K."/>
            <person name="Kogle M.E."/>
            <person name="Barry K."/>
            <person name="Clum A."/>
            <person name="Na H."/>
            <person name="Ledsgaard L."/>
            <person name="Lin J."/>
            <person name="Lipzen A."/>
            <person name="Kuo A."/>
            <person name="Riley R."/>
            <person name="Mondo S."/>
            <person name="Labutti K."/>
            <person name="Haridas S."/>
            <person name="Pangalinan J."/>
            <person name="Salamov A.A."/>
            <person name="Simmons B.A."/>
            <person name="Magnuson J.K."/>
            <person name="Chen J."/>
            <person name="Drula E."/>
            <person name="Henrissat B."/>
            <person name="Wiebenga A."/>
            <person name="Lubbers R.J."/>
            <person name="Gomes A.C."/>
            <person name="Makela M.R."/>
            <person name="Stajich J."/>
            <person name="Grigoriev I.V."/>
            <person name="Mortensen U.H."/>
            <person name="De Vries R.P."/>
            <person name="Baker S.E."/>
            <person name="Andersen M.R."/>
        </authorList>
    </citation>
    <scope>NUCLEOTIDE SEQUENCE [LARGE SCALE GENOMIC DNA]</scope>
    <source>
        <strain evidence="1 2">CBS 123904</strain>
    </source>
</reference>
<proteinExistence type="predicted"/>
<comment type="caution">
    <text evidence="1">The sequence shown here is derived from an EMBL/GenBank/DDBJ whole genome shotgun (WGS) entry which is preliminary data.</text>
</comment>
<accession>A0ABR4JRR8</accession>
<protein>
    <recommendedName>
        <fullName evidence="3">Transcription factor domain-containing protein</fullName>
    </recommendedName>
</protein>
<organism evidence="1 2">
    <name type="scientific">Aspergillus pseudoustus</name>
    <dbReference type="NCBI Taxonomy" id="1810923"/>
    <lineage>
        <taxon>Eukaryota</taxon>
        <taxon>Fungi</taxon>
        <taxon>Dikarya</taxon>
        <taxon>Ascomycota</taxon>
        <taxon>Pezizomycotina</taxon>
        <taxon>Eurotiomycetes</taxon>
        <taxon>Eurotiomycetidae</taxon>
        <taxon>Eurotiales</taxon>
        <taxon>Aspergillaceae</taxon>
        <taxon>Aspergillus</taxon>
        <taxon>Aspergillus subgen. Nidulantes</taxon>
    </lineage>
</organism>
<keyword evidence="2" id="KW-1185">Reference proteome</keyword>
<sequence>MNYQVGKPRPLLQNVEALESKIVQCTLPEVDNSNLSRVAIFSIYHLQLHYRALCGTFYRPFVNVIPDGLDPRHQASWQHRMRLKADAAASRTNTGVEAIAQDNLLGFSGPMTPPLLVPAMQTNLLNFKSGDSLSKRLRLNKLTMCMLVMEELQKTYTVASIYRGIFAKAIQQLFPEYTEGTLLGHSSPAVDNANTTTMHAASAAGEATEVEPGIDGLGYNEAAADEFVDLLMDEASIFNFWDTWNRE</sequence>
<dbReference type="Proteomes" id="UP001610446">
    <property type="component" value="Unassembled WGS sequence"/>
</dbReference>